<dbReference type="Proteomes" id="UP000251800">
    <property type="component" value="Unassembled WGS sequence"/>
</dbReference>
<feature type="domain" description="DUF4440" evidence="1">
    <location>
        <begin position="57"/>
        <end position="153"/>
    </location>
</feature>
<name>A0A363UQF8_9GAMM</name>
<keyword evidence="3" id="KW-1185">Reference proteome</keyword>
<dbReference type="EMBL" id="QEQK01000001">
    <property type="protein sequence ID" value="PWN57722.1"/>
    <property type="molecule type" value="Genomic_DNA"/>
</dbReference>
<comment type="caution">
    <text evidence="2">The sequence shown here is derived from an EMBL/GenBank/DDBJ whole genome shotgun (WGS) entry which is preliminary data.</text>
</comment>
<dbReference type="InterPro" id="IPR032710">
    <property type="entry name" value="NTF2-like_dom_sf"/>
</dbReference>
<protein>
    <recommendedName>
        <fullName evidence="1">DUF4440 domain-containing protein</fullName>
    </recommendedName>
</protein>
<proteinExistence type="predicted"/>
<dbReference type="Pfam" id="PF14534">
    <property type="entry name" value="DUF4440"/>
    <property type="match status" value="1"/>
</dbReference>
<dbReference type="AlphaFoldDB" id="A0A363UQF8"/>
<reference evidence="2 3" key="1">
    <citation type="submission" date="2018-05" db="EMBL/GenBank/DDBJ databases">
        <title>Abyssibacter profundi OUC007T gen. nov., sp. nov, a marine bacterium isolated from seawater of the Mariana Trench.</title>
        <authorList>
            <person name="Zhou S."/>
        </authorList>
    </citation>
    <scope>NUCLEOTIDE SEQUENCE [LARGE SCALE GENOMIC DNA]</scope>
    <source>
        <strain evidence="2 3">OUC007</strain>
    </source>
</reference>
<evidence type="ECO:0000313" key="3">
    <source>
        <dbReference type="Proteomes" id="UP000251800"/>
    </source>
</evidence>
<evidence type="ECO:0000259" key="1">
    <source>
        <dbReference type="Pfam" id="PF14534"/>
    </source>
</evidence>
<dbReference type="InterPro" id="IPR027843">
    <property type="entry name" value="DUF4440"/>
</dbReference>
<dbReference type="SUPFAM" id="SSF54427">
    <property type="entry name" value="NTF2-like"/>
    <property type="match status" value="1"/>
</dbReference>
<sequence length="173" mass="18609">MGMTAMTAQPRWWVRRYAGWVSLALLAGCATPADHWPPTSRAALLAEDRAFSAHSATHGFADALATYLVEDAIRLPQDAPPVFGRPHIVATMTSSADAFVVSWQPEDGQVAASGDLGWTWGRYVATDRASGAPVARGKYLNIWQRQPDGRWRVKVDAGNQTPMPTPGGPDGAP</sequence>
<organism evidence="2 3">
    <name type="scientific">Abyssibacter profundi</name>
    <dbReference type="NCBI Taxonomy" id="2182787"/>
    <lineage>
        <taxon>Bacteria</taxon>
        <taxon>Pseudomonadati</taxon>
        <taxon>Pseudomonadota</taxon>
        <taxon>Gammaproteobacteria</taxon>
        <taxon>Chromatiales</taxon>
        <taxon>Oceanococcaceae</taxon>
        <taxon>Abyssibacter</taxon>
    </lineage>
</organism>
<accession>A0A363UQF8</accession>
<gene>
    <name evidence="2" type="ORF">DEH80_00855</name>
</gene>
<dbReference type="OrthoDB" id="6385935at2"/>
<dbReference type="Gene3D" id="3.10.450.50">
    <property type="match status" value="1"/>
</dbReference>
<evidence type="ECO:0000313" key="2">
    <source>
        <dbReference type="EMBL" id="PWN57722.1"/>
    </source>
</evidence>